<dbReference type="PROSITE" id="PS00973">
    <property type="entry name" value="USP_2"/>
    <property type="match status" value="1"/>
</dbReference>
<dbReference type="AlphaFoldDB" id="A0A5N5SYD6"/>
<comment type="caution">
    <text evidence="6">The sequence shown here is derived from an EMBL/GenBank/DDBJ whole genome shotgun (WGS) entry which is preliminary data.</text>
</comment>
<dbReference type="InterPro" id="IPR006615">
    <property type="entry name" value="Pept_C19_DUSP"/>
</dbReference>
<dbReference type="GO" id="GO:0016579">
    <property type="term" value="P:protein deubiquitination"/>
    <property type="evidence" value="ECO:0007669"/>
    <property type="project" value="InterPro"/>
</dbReference>
<feature type="region of interest" description="Disordered" evidence="3">
    <location>
        <begin position="689"/>
        <end position="740"/>
    </location>
</feature>
<proteinExistence type="predicted"/>
<feature type="compositionally biased region" description="Basic and acidic residues" evidence="3">
    <location>
        <begin position="35"/>
        <end position="50"/>
    </location>
</feature>
<feature type="compositionally biased region" description="Low complexity" evidence="3">
    <location>
        <begin position="66"/>
        <end position="75"/>
    </location>
</feature>
<feature type="compositionally biased region" description="Low complexity" evidence="3">
    <location>
        <begin position="689"/>
        <end position="702"/>
    </location>
</feature>
<keyword evidence="7" id="KW-1185">Reference proteome</keyword>
<dbReference type="Pfam" id="PF06337">
    <property type="entry name" value="DUSP"/>
    <property type="match status" value="2"/>
</dbReference>
<evidence type="ECO:0000256" key="2">
    <source>
        <dbReference type="ARBA" id="ARBA00012759"/>
    </source>
</evidence>
<dbReference type="Pfam" id="PF00443">
    <property type="entry name" value="UCH"/>
    <property type="match status" value="1"/>
</dbReference>
<evidence type="ECO:0000256" key="1">
    <source>
        <dbReference type="ARBA" id="ARBA00000707"/>
    </source>
</evidence>
<feature type="region of interest" description="Disordered" evidence="3">
    <location>
        <begin position="128"/>
        <end position="192"/>
    </location>
</feature>
<dbReference type="EMBL" id="SEYY01018830">
    <property type="protein sequence ID" value="KAB7498945.1"/>
    <property type="molecule type" value="Genomic_DNA"/>
</dbReference>
<dbReference type="SMART" id="SM00695">
    <property type="entry name" value="DUSP"/>
    <property type="match status" value="2"/>
</dbReference>
<feature type="region of interest" description="Disordered" evidence="3">
    <location>
        <begin position="644"/>
        <end position="676"/>
    </location>
</feature>
<sequence>MKKLRKPCFPLADNDWDDEEKDDDDDNEFSSMENLSDRNEEMEEISHSDNEDYETCDSGLSEKTCSSENSNSSSNTIHHKAKRKKKHHKFSFDNKWIHYGVGSADHDPSEFSDAMSDTLLLESKANKRHIENPSSNSSTLKPGYSTTTSGLGSSKPSMSSISSCMGKPPGLHHINKPRLSNASKLSTKSIQRKKKQVRYRSIISDSFDGVLVSSVQCLTCNTTSSRKETFQDLSLPIPSSDQLNLLHQHTPQQQKSHGTISTTQNSSFNIYLSKNTCDVTSEGWMWLWIWSIWGWVRSWLWGPSVSLFNCLAAFFSADELKGDNMYSCEKCGKLRNGVKYSKVIELPEILIIHLKRFRHEYMYSSKISQYVAFPVQGLDLSPFLHKDCTSEVRSYDLYAVICHHGAVGSGHYTAYAQNASNNRWYEFDDQSVSEVNLETVANCEAYVLFYKKVSPEMTSRRQRTVELLQFNTFSEPGPIDNSDFLCPHGGVQPSKASYVGDLVMVFNQGVWEYLHQVFGGGPACTSLYECITCREEQEALLHRQKLEHETFIQLHGLFREEEHPSIVYAISMRWFRTWETFVLGKQQLSEPPGPIDNTVICINRQGQLLLKPGSDYAPISKEMWNFFHDIYGGGPELFVRYGVPQSPVPQHHGRQDETYEPQVHVTEERESNERKKTEMLMSLRSKSLSSDDLPFSVSLSQRSQREFSRQRTLSASEVNPTFPEYSGSTSSEEDVPNESSKRNVIKWEEVDDKDDLPIEREVAYITRDRTTTHLYAGQEAHQVISRPHTRSYARSFNY</sequence>
<feature type="compositionally biased region" description="Basic and acidic residues" evidence="3">
    <location>
        <begin position="665"/>
        <end position="676"/>
    </location>
</feature>
<dbReference type="InterPro" id="IPR018200">
    <property type="entry name" value="USP_CS"/>
</dbReference>
<evidence type="ECO:0000259" key="5">
    <source>
        <dbReference type="PROSITE" id="PS51283"/>
    </source>
</evidence>
<name>A0A5N5SYD6_9CRUS</name>
<dbReference type="InterPro" id="IPR028889">
    <property type="entry name" value="USP"/>
</dbReference>
<feature type="compositionally biased region" description="Acidic residues" evidence="3">
    <location>
        <begin position="14"/>
        <end position="28"/>
    </location>
</feature>
<dbReference type="GO" id="GO:0004843">
    <property type="term" value="F:cysteine-type deubiquitinase activity"/>
    <property type="evidence" value="ECO:0007669"/>
    <property type="project" value="UniProtKB-EC"/>
</dbReference>
<dbReference type="SUPFAM" id="SSF143791">
    <property type="entry name" value="DUSP-like"/>
    <property type="match status" value="2"/>
</dbReference>
<dbReference type="EC" id="3.4.19.12" evidence="2"/>
<feature type="region of interest" description="Disordered" evidence="3">
    <location>
        <begin position="1"/>
        <end position="86"/>
    </location>
</feature>
<reference evidence="6 7" key="1">
    <citation type="journal article" date="2019" name="PLoS Biol.">
        <title>Sex chromosomes control vertical transmission of feminizing Wolbachia symbionts in an isopod.</title>
        <authorList>
            <person name="Becking T."/>
            <person name="Chebbi M.A."/>
            <person name="Giraud I."/>
            <person name="Moumen B."/>
            <person name="Laverre T."/>
            <person name="Caubet Y."/>
            <person name="Peccoud J."/>
            <person name="Gilbert C."/>
            <person name="Cordaux R."/>
        </authorList>
    </citation>
    <scope>NUCLEOTIDE SEQUENCE [LARGE SCALE GENOMIC DNA]</scope>
    <source>
        <strain evidence="6">ANa2</strain>
        <tissue evidence="6">Whole body excluding digestive tract and cuticle</tissue>
    </source>
</reference>
<feature type="compositionally biased region" description="Low complexity" evidence="3">
    <location>
        <begin position="143"/>
        <end position="163"/>
    </location>
</feature>
<accession>A0A5N5SYD6</accession>
<feature type="compositionally biased region" description="Polar residues" evidence="3">
    <location>
        <begin position="178"/>
        <end position="189"/>
    </location>
</feature>
<evidence type="ECO:0000313" key="7">
    <source>
        <dbReference type="Proteomes" id="UP000326759"/>
    </source>
</evidence>
<organism evidence="6 7">
    <name type="scientific">Armadillidium nasatum</name>
    <dbReference type="NCBI Taxonomy" id="96803"/>
    <lineage>
        <taxon>Eukaryota</taxon>
        <taxon>Metazoa</taxon>
        <taxon>Ecdysozoa</taxon>
        <taxon>Arthropoda</taxon>
        <taxon>Crustacea</taxon>
        <taxon>Multicrustacea</taxon>
        <taxon>Malacostraca</taxon>
        <taxon>Eumalacostraca</taxon>
        <taxon>Peracarida</taxon>
        <taxon>Isopoda</taxon>
        <taxon>Oniscidea</taxon>
        <taxon>Crinocheta</taxon>
        <taxon>Armadillidiidae</taxon>
        <taxon>Armadillidium</taxon>
    </lineage>
</organism>
<dbReference type="InterPro" id="IPR050185">
    <property type="entry name" value="Ub_carboxyl-term_hydrolase"/>
</dbReference>
<feature type="domain" description="DUSP" evidence="5">
    <location>
        <begin position="539"/>
        <end position="643"/>
    </location>
</feature>
<evidence type="ECO:0000256" key="3">
    <source>
        <dbReference type="SAM" id="MobiDB-lite"/>
    </source>
</evidence>
<dbReference type="PANTHER" id="PTHR21646">
    <property type="entry name" value="UBIQUITIN CARBOXYL-TERMINAL HYDROLASE"/>
    <property type="match status" value="1"/>
</dbReference>
<protein>
    <recommendedName>
        <fullName evidence="2">ubiquitinyl hydrolase 1</fullName>
        <ecNumber evidence="2">3.4.19.12</ecNumber>
    </recommendedName>
</protein>
<keyword evidence="6" id="KW-0378">Hydrolase</keyword>
<dbReference type="InterPro" id="IPR035927">
    <property type="entry name" value="DUSP-like_sf"/>
</dbReference>
<dbReference type="InterPro" id="IPR001394">
    <property type="entry name" value="Peptidase_C19_UCH"/>
</dbReference>
<dbReference type="InterPro" id="IPR038765">
    <property type="entry name" value="Papain-like_cys_pep_sf"/>
</dbReference>
<dbReference type="Gene3D" id="3.30.2230.10">
    <property type="entry name" value="DUSP-like"/>
    <property type="match status" value="1"/>
</dbReference>
<dbReference type="Proteomes" id="UP000326759">
    <property type="component" value="Unassembled WGS sequence"/>
</dbReference>
<dbReference type="PANTHER" id="PTHR21646:SF86">
    <property type="entry name" value="UBIQUITIN CARBOXYL-TERMINAL HYDROLASE"/>
    <property type="match status" value="1"/>
</dbReference>
<comment type="catalytic activity">
    <reaction evidence="1">
        <text>Thiol-dependent hydrolysis of ester, thioester, amide, peptide and isopeptide bonds formed by the C-terminal Gly of ubiquitin (a 76-residue protein attached to proteins as an intracellular targeting signal).</text>
        <dbReference type="EC" id="3.4.19.12"/>
    </reaction>
</comment>
<dbReference type="OrthoDB" id="73004at2759"/>
<dbReference type="PROSITE" id="PS50235">
    <property type="entry name" value="USP_3"/>
    <property type="match status" value="1"/>
</dbReference>
<dbReference type="Gene3D" id="3.90.70.10">
    <property type="entry name" value="Cysteine proteinases"/>
    <property type="match status" value="1"/>
</dbReference>
<dbReference type="PROSITE" id="PS51283">
    <property type="entry name" value="DUSP"/>
    <property type="match status" value="1"/>
</dbReference>
<feature type="domain" description="USP" evidence="4">
    <location>
        <begin position="1"/>
        <end position="453"/>
    </location>
</feature>
<dbReference type="SUPFAM" id="SSF54001">
    <property type="entry name" value="Cysteine proteinases"/>
    <property type="match status" value="1"/>
</dbReference>
<feature type="compositionally biased region" description="Basic residues" evidence="3">
    <location>
        <begin position="77"/>
        <end position="86"/>
    </location>
</feature>
<evidence type="ECO:0000313" key="6">
    <source>
        <dbReference type="EMBL" id="KAB7498945.1"/>
    </source>
</evidence>
<dbReference type="CDD" id="cd02674">
    <property type="entry name" value="Peptidase_C19R"/>
    <property type="match status" value="1"/>
</dbReference>
<gene>
    <name evidence="6" type="primary">USP20</name>
    <name evidence="6" type="ORF">Anas_03517</name>
</gene>
<evidence type="ECO:0000259" key="4">
    <source>
        <dbReference type="PROSITE" id="PS50235"/>
    </source>
</evidence>